<protein>
    <submittedName>
        <fullName evidence="1">Uncharacterized protein</fullName>
    </submittedName>
</protein>
<evidence type="ECO:0000313" key="1">
    <source>
        <dbReference type="EMBL" id="KIO28611.1"/>
    </source>
</evidence>
<reference evidence="2" key="2">
    <citation type="submission" date="2015-01" db="EMBL/GenBank/DDBJ databases">
        <title>Evolutionary Origins and Diversification of the Mycorrhizal Mutualists.</title>
        <authorList>
            <consortium name="DOE Joint Genome Institute"/>
            <consortium name="Mycorrhizal Genomics Consortium"/>
            <person name="Kohler A."/>
            <person name="Kuo A."/>
            <person name="Nagy L.G."/>
            <person name="Floudas D."/>
            <person name="Copeland A."/>
            <person name="Barry K.W."/>
            <person name="Cichocki N."/>
            <person name="Veneault-Fourrey C."/>
            <person name="LaButti K."/>
            <person name="Lindquist E.A."/>
            <person name="Lipzen A."/>
            <person name="Lundell T."/>
            <person name="Morin E."/>
            <person name="Murat C."/>
            <person name="Riley R."/>
            <person name="Ohm R."/>
            <person name="Sun H."/>
            <person name="Tunlid A."/>
            <person name="Henrissat B."/>
            <person name="Grigoriev I.V."/>
            <person name="Hibbett D.S."/>
            <person name="Martin F."/>
        </authorList>
    </citation>
    <scope>NUCLEOTIDE SEQUENCE [LARGE SCALE GENOMIC DNA]</scope>
    <source>
        <strain evidence="2">MUT 4182</strain>
    </source>
</reference>
<reference evidence="1 2" key="1">
    <citation type="submission" date="2014-04" db="EMBL/GenBank/DDBJ databases">
        <authorList>
            <consortium name="DOE Joint Genome Institute"/>
            <person name="Kuo A."/>
            <person name="Girlanda M."/>
            <person name="Perotto S."/>
            <person name="Kohler A."/>
            <person name="Nagy L.G."/>
            <person name="Floudas D."/>
            <person name="Copeland A."/>
            <person name="Barry K.W."/>
            <person name="Cichocki N."/>
            <person name="Veneault-Fourrey C."/>
            <person name="LaButti K."/>
            <person name="Lindquist E.A."/>
            <person name="Lipzen A."/>
            <person name="Lundell T."/>
            <person name="Morin E."/>
            <person name="Murat C."/>
            <person name="Sun H."/>
            <person name="Tunlid A."/>
            <person name="Henrissat B."/>
            <person name="Grigoriev I.V."/>
            <person name="Hibbett D.S."/>
            <person name="Martin F."/>
            <person name="Nordberg H.P."/>
            <person name="Cantor M.N."/>
            <person name="Hua S.X."/>
        </authorList>
    </citation>
    <scope>NUCLEOTIDE SEQUENCE [LARGE SCALE GENOMIC DNA]</scope>
    <source>
        <strain evidence="1 2">MUT 4182</strain>
    </source>
</reference>
<evidence type="ECO:0000313" key="2">
    <source>
        <dbReference type="Proteomes" id="UP000054248"/>
    </source>
</evidence>
<keyword evidence="2" id="KW-1185">Reference proteome</keyword>
<dbReference type="HOGENOM" id="CLU_3108180_0_0_1"/>
<name>A0A0C3QLR8_9AGAM</name>
<dbReference type="EMBL" id="KN822992">
    <property type="protein sequence ID" value="KIO28611.1"/>
    <property type="molecule type" value="Genomic_DNA"/>
</dbReference>
<dbReference type="Proteomes" id="UP000054248">
    <property type="component" value="Unassembled WGS sequence"/>
</dbReference>
<organism evidence="1 2">
    <name type="scientific">Tulasnella calospora MUT 4182</name>
    <dbReference type="NCBI Taxonomy" id="1051891"/>
    <lineage>
        <taxon>Eukaryota</taxon>
        <taxon>Fungi</taxon>
        <taxon>Dikarya</taxon>
        <taxon>Basidiomycota</taxon>
        <taxon>Agaricomycotina</taxon>
        <taxon>Agaricomycetes</taxon>
        <taxon>Cantharellales</taxon>
        <taxon>Tulasnellaceae</taxon>
        <taxon>Tulasnella</taxon>
    </lineage>
</organism>
<gene>
    <name evidence="1" type="ORF">M407DRAFT_242940</name>
</gene>
<dbReference type="OrthoDB" id="10353214at2759"/>
<dbReference type="AlphaFoldDB" id="A0A0C3QLR8"/>
<sequence length="51" mass="5827">MVPMWKEKKSYALCAAVRTSDKLLAVVSDWDAFSASHGSDWCKARFVFEQE</sequence>
<accession>A0A0C3QLR8</accession>
<proteinExistence type="predicted"/>